<dbReference type="VEuPathDB" id="FungiDB:PSHT_10871"/>
<feature type="compositionally biased region" description="Low complexity" evidence="1">
    <location>
        <begin position="75"/>
        <end position="101"/>
    </location>
</feature>
<feature type="region of interest" description="Disordered" evidence="1">
    <location>
        <begin position="1"/>
        <end position="149"/>
    </location>
</feature>
<reference evidence="3" key="3">
    <citation type="journal article" date="2018" name="Mol. Plant Microbe Interact.">
        <title>Genome sequence resources for the wheat stripe rust pathogen (Puccinia striiformis f. sp. tritici) and the barley stripe rust pathogen (Puccinia striiformis f. sp. hordei).</title>
        <authorList>
            <person name="Xia C."/>
            <person name="Wang M."/>
            <person name="Yin C."/>
            <person name="Cornejo O.E."/>
            <person name="Hulbert S.H."/>
            <person name="Chen X."/>
        </authorList>
    </citation>
    <scope>NUCLEOTIDE SEQUENCE [LARGE SCALE GENOMIC DNA]</scope>
    <source>
        <strain evidence="3">93TX-2</strain>
    </source>
</reference>
<sequence>MPARGRLSHDKSGHPLPREIAPPARGSSTPANITRLSQISPVKYTVPLNPNTSPSQIQQRTTHSQVPLTKPPARPSSRPAFTSTSRATSSTKASSFKQTSKAPINPHASPTRTPLYNNNGGRNETGLGLNMSNPTPGRSSLTRQPSKTM</sequence>
<dbReference type="Proteomes" id="UP000238274">
    <property type="component" value="Unassembled WGS sequence"/>
</dbReference>
<accession>A0A2S4V746</accession>
<comment type="caution">
    <text evidence="2">The sequence shown here is derived from an EMBL/GenBank/DDBJ whole genome shotgun (WGS) entry which is preliminary data.</text>
</comment>
<feature type="compositionally biased region" description="Polar residues" evidence="1">
    <location>
        <begin position="108"/>
        <end position="122"/>
    </location>
</feature>
<name>A0A2S4V746_9BASI</name>
<reference evidence="3" key="2">
    <citation type="journal article" date="2018" name="BMC Genomics">
        <title>Genomic insights into host adaptation between the wheat stripe rust pathogen (Puccinia striiformis f. sp. tritici) and the barley stripe rust pathogen (Puccinia striiformis f. sp. hordei).</title>
        <authorList>
            <person name="Xia C."/>
            <person name="Wang M."/>
            <person name="Yin C."/>
            <person name="Cornejo O.E."/>
            <person name="Hulbert S.H."/>
            <person name="Chen X."/>
        </authorList>
    </citation>
    <scope>NUCLEOTIDE SEQUENCE [LARGE SCALE GENOMIC DNA]</scope>
    <source>
        <strain evidence="3">93TX-2</strain>
    </source>
</reference>
<keyword evidence="3" id="KW-1185">Reference proteome</keyword>
<evidence type="ECO:0000256" key="1">
    <source>
        <dbReference type="SAM" id="MobiDB-lite"/>
    </source>
</evidence>
<evidence type="ECO:0000313" key="3">
    <source>
        <dbReference type="Proteomes" id="UP000238274"/>
    </source>
</evidence>
<feature type="compositionally biased region" description="Polar residues" evidence="1">
    <location>
        <begin position="130"/>
        <end position="149"/>
    </location>
</feature>
<protein>
    <submittedName>
        <fullName evidence="2">Uncharacterized protein</fullName>
    </submittedName>
</protein>
<dbReference type="VEuPathDB" id="FungiDB:PSTT_03071"/>
<feature type="compositionally biased region" description="Basic and acidic residues" evidence="1">
    <location>
        <begin position="7"/>
        <end position="17"/>
    </location>
</feature>
<feature type="compositionally biased region" description="Polar residues" evidence="1">
    <location>
        <begin position="26"/>
        <end position="40"/>
    </location>
</feature>
<dbReference type="EMBL" id="PKSM01000173">
    <property type="protein sequence ID" value="POW05285.1"/>
    <property type="molecule type" value="Genomic_DNA"/>
</dbReference>
<feature type="compositionally biased region" description="Polar residues" evidence="1">
    <location>
        <begin position="48"/>
        <end position="67"/>
    </location>
</feature>
<reference evidence="2 3" key="1">
    <citation type="submission" date="2017-12" db="EMBL/GenBank/DDBJ databases">
        <title>Gene loss provides genomic basis for host adaptation in cereal stripe rust fungi.</title>
        <authorList>
            <person name="Xia C."/>
        </authorList>
    </citation>
    <scope>NUCLEOTIDE SEQUENCE [LARGE SCALE GENOMIC DNA]</scope>
    <source>
        <strain evidence="2 3">93TX-2</strain>
    </source>
</reference>
<dbReference type="AlphaFoldDB" id="A0A2S4V746"/>
<organism evidence="2 3">
    <name type="scientific">Puccinia striiformis</name>
    <dbReference type="NCBI Taxonomy" id="27350"/>
    <lineage>
        <taxon>Eukaryota</taxon>
        <taxon>Fungi</taxon>
        <taxon>Dikarya</taxon>
        <taxon>Basidiomycota</taxon>
        <taxon>Pucciniomycotina</taxon>
        <taxon>Pucciniomycetes</taxon>
        <taxon>Pucciniales</taxon>
        <taxon>Pucciniaceae</taxon>
        <taxon>Puccinia</taxon>
    </lineage>
</organism>
<gene>
    <name evidence="2" type="ORF">PSHT_10871</name>
</gene>
<proteinExistence type="predicted"/>
<evidence type="ECO:0000313" key="2">
    <source>
        <dbReference type="EMBL" id="POW05285.1"/>
    </source>
</evidence>